<gene>
    <name evidence="2" type="ORF">E4M00_00880</name>
</gene>
<accession>A0A4Y9R580</accession>
<evidence type="ECO:0000313" key="3">
    <source>
        <dbReference type="Proteomes" id="UP000298127"/>
    </source>
</evidence>
<feature type="chain" id="PRO_5039655877" description="BIG2 domain-containing protein" evidence="1">
    <location>
        <begin position="27"/>
        <end position="129"/>
    </location>
</feature>
<evidence type="ECO:0000256" key="1">
    <source>
        <dbReference type="SAM" id="SignalP"/>
    </source>
</evidence>
<organism evidence="2 3">
    <name type="scientific">Orlajensenia leifsoniae</name>
    <dbReference type="NCBI Taxonomy" id="2561933"/>
    <lineage>
        <taxon>Bacteria</taxon>
        <taxon>Bacillati</taxon>
        <taxon>Actinomycetota</taxon>
        <taxon>Actinomycetes</taxon>
        <taxon>Micrococcales</taxon>
        <taxon>Microbacteriaceae</taxon>
        <taxon>Orlajensenia</taxon>
    </lineage>
</organism>
<keyword evidence="1" id="KW-0732">Signal</keyword>
<comment type="caution">
    <text evidence="2">The sequence shown here is derived from an EMBL/GenBank/DDBJ whole genome shotgun (WGS) entry which is preliminary data.</text>
</comment>
<name>A0A4Y9R580_9MICO</name>
<dbReference type="EMBL" id="SPQZ01000001">
    <property type="protein sequence ID" value="TFV99794.1"/>
    <property type="molecule type" value="Genomic_DNA"/>
</dbReference>
<reference evidence="2 3" key="1">
    <citation type="journal article" date="2018" name="J. Microbiol.">
        <title>Leifsonia flava sp. nov., a novel actinobacterium isolated from the rhizosphere of Aquilegia viridiflora.</title>
        <authorList>
            <person name="Cai Y."/>
            <person name="Tao W.Z."/>
            <person name="Ma Y.J."/>
            <person name="Cheng J."/>
            <person name="Zhang M.Y."/>
            <person name="Zhang Y.X."/>
        </authorList>
    </citation>
    <scope>NUCLEOTIDE SEQUENCE [LARGE SCALE GENOMIC DNA]</scope>
    <source>
        <strain evidence="2 3">SYP-B2174</strain>
    </source>
</reference>
<feature type="signal peptide" evidence="1">
    <location>
        <begin position="1"/>
        <end position="26"/>
    </location>
</feature>
<sequence>MRISRRLGIVAIVGAAVLLTSCAAPASPVIAPVTKDVGDLAGSTVELIVGQTLNITTGDLAVDSYSAEIADPSIAEFVEGRDDGSATYNPGVKAVAVGSTGVVLSNTDGGIEDVMFTVTVTASQEGSAS</sequence>
<dbReference type="Proteomes" id="UP000298127">
    <property type="component" value="Unassembled WGS sequence"/>
</dbReference>
<keyword evidence="3" id="KW-1185">Reference proteome</keyword>
<dbReference type="AlphaFoldDB" id="A0A4Y9R580"/>
<dbReference type="RefSeq" id="WP_135118690.1">
    <property type="nucleotide sequence ID" value="NZ_SPQZ01000001.1"/>
</dbReference>
<evidence type="ECO:0008006" key="4">
    <source>
        <dbReference type="Google" id="ProtNLM"/>
    </source>
</evidence>
<protein>
    <recommendedName>
        <fullName evidence="4">BIG2 domain-containing protein</fullName>
    </recommendedName>
</protein>
<proteinExistence type="predicted"/>
<dbReference type="PROSITE" id="PS51257">
    <property type="entry name" value="PROKAR_LIPOPROTEIN"/>
    <property type="match status" value="1"/>
</dbReference>
<evidence type="ECO:0000313" key="2">
    <source>
        <dbReference type="EMBL" id="TFV99794.1"/>
    </source>
</evidence>